<dbReference type="SUPFAM" id="SSF52799">
    <property type="entry name" value="(Phosphotyrosine protein) phosphatases II"/>
    <property type="match status" value="1"/>
</dbReference>
<dbReference type="InterPro" id="IPR029021">
    <property type="entry name" value="Prot-tyrosine_phosphatase-like"/>
</dbReference>
<evidence type="ECO:0008006" key="3">
    <source>
        <dbReference type="Google" id="ProtNLM"/>
    </source>
</evidence>
<dbReference type="PANTHER" id="PTHR45682">
    <property type="entry name" value="AGAP008228-PA"/>
    <property type="match status" value="1"/>
</dbReference>
<evidence type="ECO:0000313" key="1">
    <source>
        <dbReference type="EMBL" id="CAJ0923448.1"/>
    </source>
</evidence>
<name>A0ABN9KTJ6_9NEOB</name>
<keyword evidence="2" id="KW-1185">Reference proteome</keyword>
<gene>
    <name evidence="1" type="ORF">RIMI_LOCUS2003865</name>
</gene>
<reference evidence="1" key="1">
    <citation type="submission" date="2023-07" db="EMBL/GenBank/DDBJ databases">
        <authorList>
            <person name="Stuckert A."/>
        </authorList>
    </citation>
    <scope>NUCLEOTIDE SEQUENCE</scope>
</reference>
<comment type="caution">
    <text evidence="1">The sequence shown here is derived from an EMBL/GenBank/DDBJ whole genome shotgun (WGS) entry which is preliminary data.</text>
</comment>
<dbReference type="PRINTS" id="PR01908">
    <property type="entry name" value="ADSPHPHTASE"/>
</dbReference>
<dbReference type="Proteomes" id="UP001176940">
    <property type="component" value="Unassembled WGS sequence"/>
</dbReference>
<sequence length="254" mass="28043">MADTITPSLRIPAGSDKPGESGTKLLDRASAFTFLEPGSNVAALKYGKTGGKWHLGCFTLDFPQFMDSYFAPFLPNTLLATLLAVFHETLDCSVITLQKFGNFKTAASLCETSHNFGLFGARQISLLAHFAKGKEVAYFIAQNIMRLQRLGITHILNAAEGNSFMHVNTNTAFYNGTGITYHGIKANDRPNFDLSSYFEEASDFIDKALSQKDASLILQCFKDLIITFFIGAHNLNSLSVYLWNILPLTVEVYL</sequence>
<dbReference type="EMBL" id="CAUEEQ010002703">
    <property type="protein sequence ID" value="CAJ0923448.1"/>
    <property type="molecule type" value="Genomic_DNA"/>
</dbReference>
<dbReference type="PANTHER" id="PTHR45682:SF1">
    <property type="entry name" value="DUAL SPECIFICITY PROTEIN PHOSPHATASE 3"/>
    <property type="match status" value="1"/>
</dbReference>
<accession>A0ABN9KTJ6</accession>
<dbReference type="PRINTS" id="PR01909">
    <property type="entry name" value="ADSPHPHTASEA"/>
</dbReference>
<proteinExistence type="predicted"/>
<dbReference type="InterPro" id="IPR020405">
    <property type="entry name" value="Atypical_DUSP_subfamA"/>
</dbReference>
<dbReference type="Gene3D" id="3.90.190.10">
    <property type="entry name" value="Protein tyrosine phosphatase superfamily"/>
    <property type="match status" value="1"/>
</dbReference>
<protein>
    <recommendedName>
        <fullName evidence="3">Protein-serine/threonine phosphatase</fullName>
    </recommendedName>
</protein>
<organism evidence="1 2">
    <name type="scientific">Ranitomeya imitator</name>
    <name type="common">mimic poison frog</name>
    <dbReference type="NCBI Taxonomy" id="111125"/>
    <lineage>
        <taxon>Eukaryota</taxon>
        <taxon>Metazoa</taxon>
        <taxon>Chordata</taxon>
        <taxon>Craniata</taxon>
        <taxon>Vertebrata</taxon>
        <taxon>Euteleostomi</taxon>
        <taxon>Amphibia</taxon>
        <taxon>Batrachia</taxon>
        <taxon>Anura</taxon>
        <taxon>Neobatrachia</taxon>
        <taxon>Hyloidea</taxon>
        <taxon>Dendrobatidae</taxon>
        <taxon>Dendrobatinae</taxon>
        <taxon>Ranitomeya</taxon>
    </lineage>
</organism>
<evidence type="ECO:0000313" key="2">
    <source>
        <dbReference type="Proteomes" id="UP001176940"/>
    </source>
</evidence>